<evidence type="ECO:0000313" key="3">
    <source>
        <dbReference type="Proteomes" id="UP000326336"/>
    </source>
</evidence>
<organism evidence="2 3">
    <name type="scientific">Bifidobacterium jacchi</name>
    <dbReference type="NCBI Taxonomy" id="2490545"/>
    <lineage>
        <taxon>Bacteria</taxon>
        <taxon>Bacillati</taxon>
        <taxon>Actinomycetota</taxon>
        <taxon>Actinomycetes</taxon>
        <taxon>Bifidobacteriales</taxon>
        <taxon>Bifidobacteriaceae</taxon>
        <taxon>Bifidobacterium</taxon>
    </lineage>
</organism>
<feature type="region of interest" description="Disordered" evidence="1">
    <location>
        <begin position="30"/>
        <end position="63"/>
    </location>
</feature>
<dbReference type="OrthoDB" id="3242799at2"/>
<keyword evidence="3" id="KW-1185">Reference proteome</keyword>
<dbReference type="EMBL" id="RQSP01000020">
    <property type="protein sequence ID" value="KAB5606767.1"/>
    <property type="molecule type" value="Genomic_DNA"/>
</dbReference>
<dbReference type="AlphaFoldDB" id="A0A5N5RHN9"/>
<reference evidence="2 3" key="1">
    <citation type="journal article" date="2019" name="Int. J. Syst. Evol. Microbiol.">
        <title>Bifidobacterium jacchi sp. nov., isolated from the faeces of a baby common marmoset (Callithrix jacchus).</title>
        <authorList>
            <person name="Modesto M."/>
            <person name="Watanabe K."/>
            <person name="Arita M."/>
            <person name="Satti M."/>
            <person name="Oki K."/>
            <person name="Sciavilla P."/>
            <person name="Patavino C."/>
            <person name="Camma C."/>
            <person name="Michelini S."/>
            <person name="Sgorbati B."/>
            <person name="Mattarelli P."/>
        </authorList>
    </citation>
    <scope>NUCLEOTIDE SEQUENCE [LARGE SCALE GENOMIC DNA]</scope>
    <source>
        <strain evidence="2 3">MRM 9.3</strain>
    </source>
</reference>
<evidence type="ECO:0000256" key="1">
    <source>
        <dbReference type="SAM" id="MobiDB-lite"/>
    </source>
</evidence>
<comment type="caution">
    <text evidence="2">The sequence shown here is derived from an EMBL/GenBank/DDBJ whole genome shotgun (WGS) entry which is preliminary data.</text>
</comment>
<proteinExistence type="predicted"/>
<evidence type="ECO:0000313" key="2">
    <source>
        <dbReference type="EMBL" id="KAB5606767.1"/>
    </source>
</evidence>
<accession>A0A5N5RHN9</accession>
<gene>
    <name evidence="2" type="ORF">EHS19_06580</name>
</gene>
<dbReference type="Proteomes" id="UP000326336">
    <property type="component" value="Unassembled WGS sequence"/>
</dbReference>
<name>A0A5N5RHN9_9BIFI</name>
<feature type="compositionally biased region" description="Polar residues" evidence="1">
    <location>
        <begin position="31"/>
        <end position="40"/>
    </location>
</feature>
<protein>
    <submittedName>
        <fullName evidence="2">Uncharacterized protein</fullName>
    </submittedName>
</protein>
<feature type="compositionally biased region" description="Basic and acidic residues" evidence="1">
    <location>
        <begin position="41"/>
        <end position="54"/>
    </location>
</feature>
<sequence>MVIAAVVVIVLSLLSAFVWPGWAINHGANASGESENAVSQTDDKTGDKAKDSEPTKPSIAATPLADGSSELVKALPDSVLNYVRSKVETSAQWSSSSPLEEYTVTYSTGVKSKDVTLIVAQWSTATNAKAQYDSVAAALTGDELASGNVKVSGTTTGTYTVHKDASNEANSVAVWQNDTVVFQATGAKAAVDRFYKEFPL</sequence>